<organism evidence="7 8">
    <name type="scientific">Batrachochytrium salamandrivorans</name>
    <dbReference type="NCBI Taxonomy" id="1357716"/>
    <lineage>
        <taxon>Eukaryota</taxon>
        <taxon>Fungi</taxon>
        <taxon>Fungi incertae sedis</taxon>
        <taxon>Chytridiomycota</taxon>
        <taxon>Chytridiomycota incertae sedis</taxon>
        <taxon>Chytridiomycetes</taxon>
        <taxon>Rhizophydiales</taxon>
        <taxon>Rhizophydiales incertae sedis</taxon>
        <taxon>Batrachochytrium</taxon>
    </lineage>
</organism>
<keyword evidence="8" id="KW-1185">Reference proteome</keyword>
<evidence type="ECO:0000259" key="6">
    <source>
        <dbReference type="Pfam" id="PF02656"/>
    </source>
</evidence>
<reference evidence="7 8" key="1">
    <citation type="submission" date="2021-02" db="EMBL/GenBank/DDBJ databases">
        <title>Variation within the Batrachochytrium salamandrivorans European outbreak.</title>
        <authorList>
            <person name="Kelly M."/>
            <person name="Pasmans F."/>
            <person name="Shea T.P."/>
            <person name="Munoz J.F."/>
            <person name="Carranza S."/>
            <person name="Cuomo C.A."/>
            <person name="Martel A."/>
        </authorList>
    </citation>
    <scope>NUCLEOTIDE SEQUENCE [LARGE SCALE GENOMIC DNA]</scope>
    <source>
        <strain evidence="7 8">AMFP18/2</strain>
    </source>
</reference>
<keyword evidence="2 5" id="KW-0812">Transmembrane</keyword>
<evidence type="ECO:0000256" key="5">
    <source>
        <dbReference type="SAM" id="Phobius"/>
    </source>
</evidence>
<keyword evidence="3 5" id="KW-1133">Transmembrane helix</keyword>
<protein>
    <recommendedName>
        <fullName evidence="6">DUF202 domain-containing protein</fullName>
    </recommendedName>
</protein>
<evidence type="ECO:0000256" key="2">
    <source>
        <dbReference type="ARBA" id="ARBA00022692"/>
    </source>
</evidence>
<dbReference type="InterPro" id="IPR003807">
    <property type="entry name" value="DUF202"/>
</dbReference>
<keyword evidence="4 5" id="KW-0472">Membrane</keyword>
<dbReference type="Pfam" id="PF02656">
    <property type="entry name" value="DUF202"/>
    <property type="match status" value="1"/>
</dbReference>
<feature type="domain" description="DUF202" evidence="6">
    <location>
        <begin position="32"/>
        <end position="93"/>
    </location>
</feature>
<dbReference type="PANTHER" id="PTHR46140">
    <property type="entry name" value="VACUOLAR TRANSPORTER CHAPERONE 1-RELATED"/>
    <property type="match status" value="1"/>
</dbReference>
<evidence type="ECO:0000313" key="8">
    <source>
        <dbReference type="Proteomes" id="UP001648503"/>
    </source>
</evidence>
<gene>
    <name evidence="7" type="ORF">BASA50_011265</name>
</gene>
<evidence type="ECO:0000256" key="1">
    <source>
        <dbReference type="ARBA" id="ARBA00004127"/>
    </source>
</evidence>
<dbReference type="Proteomes" id="UP001648503">
    <property type="component" value="Unassembled WGS sequence"/>
</dbReference>
<feature type="transmembrane region" description="Helical" evidence="5">
    <location>
        <begin position="41"/>
        <end position="59"/>
    </location>
</feature>
<accession>A0ABQ8EWC1</accession>
<sequence length="134" mass="14623">MASFLTSWFSTDGATDSQTQAPPANTIPPNPKVFFANERTFLSWLQLCLVLGAISIGLLNFSGTLGQATGIIFAIISIAFMFYTLIQFNIRANRLQKKEKGVSFEDMTGALVMITVVFVALALNFSFRMANPAS</sequence>
<comment type="caution">
    <text evidence="7">The sequence shown here is derived from an EMBL/GenBank/DDBJ whole genome shotgun (WGS) entry which is preliminary data.</text>
</comment>
<feature type="transmembrane region" description="Helical" evidence="5">
    <location>
        <begin position="65"/>
        <end position="86"/>
    </location>
</feature>
<dbReference type="PANTHER" id="PTHR46140:SF1">
    <property type="entry name" value="VACUOLAR TRANSPORTER CHAPERONE COMPLEX SUBUNIT 4-RELATED"/>
    <property type="match status" value="1"/>
</dbReference>
<feature type="transmembrane region" description="Helical" evidence="5">
    <location>
        <begin position="107"/>
        <end position="127"/>
    </location>
</feature>
<name>A0ABQ8EWC1_9FUNG</name>
<evidence type="ECO:0000313" key="7">
    <source>
        <dbReference type="EMBL" id="KAH6587661.1"/>
    </source>
</evidence>
<evidence type="ECO:0000256" key="3">
    <source>
        <dbReference type="ARBA" id="ARBA00022989"/>
    </source>
</evidence>
<dbReference type="EMBL" id="JAFCIX010000555">
    <property type="protein sequence ID" value="KAH6587661.1"/>
    <property type="molecule type" value="Genomic_DNA"/>
</dbReference>
<proteinExistence type="predicted"/>
<comment type="subcellular location">
    <subcellularLocation>
        <location evidence="1">Endomembrane system</location>
        <topology evidence="1">Multi-pass membrane protein</topology>
    </subcellularLocation>
</comment>
<evidence type="ECO:0000256" key="4">
    <source>
        <dbReference type="ARBA" id="ARBA00023136"/>
    </source>
</evidence>
<dbReference type="InterPro" id="IPR051572">
    <property type="entry name" value="VTC_Complex_Subunit"/>
</dbReference>